<sequence>MDDQIRKFERFRALHLSGVFVAPNPWDAGSARLLASLGFPTLATTSAGYAFSRGKLDSRAALDRDEILRNAAQIVAATDLPVTADLENGFGDAPRICADTLRMACAVGLVGGSVEDATGDPDAPIYETSLAVERIRAAAEAASDLPFLLTARAENYLWGRPDLTDTIRRLQAFSEAGAHVLYAPGLPDLQAIRTVCAEVDKPVNVVAGLVPPHHTVAQLAKAGVRRISTGGSLARAALGALMRAAEEIALHGSFDYAQHALPTPVIEGMMAPKPPDAPMQNKDRPDDPGSSQS</sequence>
<gene>
    <name evidence="2" type="ORF">JHX87_16700</name>
</gene>
<accession>A0ABY7SJU5</accession>
<dbReference type="PANTHER" id="PTHR42905">
    <property type="entry name" value="PHOSPHOENOLPYRUVATE CARBOXYLASE"/>
    <property type="match status" value="1"/>
</dbReference>
<dbReference type="Gene3D" id="6.10.250.2750">
    <property type="match status" value="1"/>
</dbReference>
<dbReference type="PANTHER" id="PTHR42905:SF16">
    <property type="entry name" value="CARBOXYPHOSPHONOENOLPYRUVATE PHOSPHONOMUTASE-LIKE PROTEIN (AFU_ORTHOLOGUE AFUA_5G07230)"/>
    <property type="match status" value="1"/>
</dbReference>
<dbReference type="CDD" id="cd00377">
    <property type="entry name" value="ICL_PEPM"/>
    <property type="match status" value="1"/>
</dbReference>
<dbReference type="GO" id="GO:0016829">
    <property type="term" value="F:lyase activity"/>
    <property type="evidence" value="ECO:0007669"/>
    <property type="project" value="UniProtKB-KW"/>
</dbReference>
<reference evidence="2 3" key="1">
    <citation type="submission" date="2021-01" db="EMBL/GenBank/DDBJ databases">
        <title>Biogeographic distribution of Paracoccus.</title>
        <authorList>
            <person name="Hollensteiner J."/>
            <person name="Leineberger J."/>
            <person name="Brinkhoff T."/>
            <person name="Daniel R."/>
        </authorList>
    </citation>
    <scope>NUCLEOTIDE SEQUENCE [LARGE SCALE GENOMIC DNA]</scope>
    <source>
        <strain evidence="2 3">KCTC 22803</strain>
    </source>
</reference>
<dbReference type="InterPro" id="IPR015813">
    <property type="entry name" value="Pyrv/PenolPyrv_kinase-like_dom"/>
</dbReference>
<proteinExistence type="predicted"/>
<evidence type="ECO:0000313" key="3">
    <source>
        <dbReference type="Proteomes" id="UP001219349"/>
    </source>
</evidence>
<dbReference type="InterPro" id="IPR040442">
    <property type="entry name" value="Pyrv_kinase-like_dom_sf"/>
</dbReference>
<dbReference type="EMBL" id="CP067136">
    <property type="protein sequence ID" value="WCR07076.1"/>
    <property type="molecule type" value="Genomic_DNA"/>
</dbReference>
<evidence type="ECO:0000256" key="1">
    <source>
        <dbReference type="SAM" id="MobiDB-lite"/>
    </source>
</evidence>
<dbReference type="InterPro" id="IPR039556">
    <property type="entry name" value="ICL/PEPM"/>
</dbReference>
<feature type="region of interest" description="Disordered" evidence="1">
    <location>
        <begin position="268"/>
        <end position="293"/>
    </location>
</feature>
<dbReference type="SUPFAM" id="SSF51621">
    <property type="entry name" value="Phosphoenolpyruvate/pyruvate domain"/>
    <property type="match status" value="1"/>
</dbReference>
<dbReference type="Proteomes" id="UP001219349">
    <property type="component" value="Chromosome"/>
</dbReference>
<name>A0ABY7SJU5_9RHOB</name>
<keyword evidence="3" id="KW-1185">Reference proteome</keyword>
<dbReference type="Pfam" id="PF13714">
    <property type="entry name" value="PEP_mutase"/>
    <property type="match status" value="1"/>
</dbReference>
<dbReference type="RefSeq" id="WP_271883667.1">
    <property type="nucleotide sequence ID" value="NZ_CP067136.1"/>
</dbReference>
<keyword evidence="2" id="KW-0456">Lyase</keyword>
<protein>
    <submittedName>
        <fullName evidence="2">Isocitrate lyase/phosphoenolpyruvate mutase family protein</fullName>
    </submittedName>
</protein>
<dbReference type="Gene3D" id="3.20.20.60">
    <property type="entry name" value="Phosphoenolpyruvate-binding domains"/>
    <property type="match status" value="1"/>
</dbReference>
<evidence type="ECO:0000313" key="2">
    <source>
        <dbReference type="EMBL" id="WCR07076.1"/>
    </source>
</evidence>
<organism evidence="2 3">
    <name type="scientific">Paracoccus fistulariae</name>
    <dbReference type="NCBI Taxonomy" id="658446"/>
    <lineage>
        <taxon>Bacteria</taxon>
        <taxon>Pseudomonadati</taxon>
        <taxon>Pseudomonadota</taxon>
        <taxon>Alphaproteobacteria</taxon>
        <taxon>Rhodobacterales</taxon>
        <taxon>Paracoccaceae</taxon>
        <taxon>Paracoccus</taxon>
    </lineage>
</organism>